<organism evidence="1 2">
    <name type="scientific">Lonchura striata</name>
    <name type="common">white-rumped munia</name>
    <dbReference type="NCBI Taxonomy" id="40157"/>
    <lineage>
        <taxon>Eukaryota</taxon>
        <taxon>Metazoa</taxon>
        <taxon>Chordata</taxon>
        <taxon>Craniata</taxon>
        <taxon>Vertebrata</taxon>
        <taxon>Euteleostomi</taxon>
        <taxon>Archelosauria</taxon>
        <taxon>Archosauria</taxon>
        <taxon>Dinosauria</taxon>
        <taxon>Saurischia</taxon>
        <taxon>Theropoda</taxon>
        <taxon>Coelurosauria</taxon>
        <taxon>Aves</taxon>
        <taxon>Neognathae</taxon>
        <taxon>Neoaves</taxon>
        <taxon>Telluraves</taxon>
        <taxon>Australaves</taxon>
        <taxon>Passeriformes</taxon>
        <taxon>Passeroidea</taxon>
        <taxon>Estrildidae</taxon>
        <taxon>Estrildinae</taxon>
        <taxon>Lonchura</taxon>
    </lineage>
</organism>
<evidence type="ECO:0000313" key="1">
    <source>
        <dbReference type="EMBL" id="OWK55357.1"/>
    </source>
</evidence>
<proteinExistence type="predicted"/>
<dbReference type="EMBL" id="MUZQ01000205">
    <property type="protein sequence ID" value="OWK55357.1"/>
    <property type="molecule type" value="Genomic_DNA"/>
</dbReference>
<comment type="caution">
    <text evidence="1">The sequence shown here is derived from an EMBL/GenBank/DDBJ whole genome shotgun (WGS) entry which is preliminary data.</text>
</comment>
<keyword evidence="2" id="KW-1185">Reference proteome</keyword>
<evidence type="ECO:0000313" key="2">
    <source>
        <dbReference type="Proteomes" id="UP000197619"/>
    </source>
</evidence>
<sequence>MVLSSYAGILMVRDQERWQEHLSYGRQNRNTPCT</sequence>
<dbReference type="AlphaFoldDB" id="A0A218UNK3"/>
<dbReference type="Proteomes" id="UP000197619">
    <property type="component" value="Unassembled WGS sequence"/>
</dbReference>
<reference evidence="1 2" key="1">
    <citation type="submission" date="2017-05" db="EMBL/GenBank/DDBJ databases">
        <title>Genome of assembly of the Bengalese finch, Lonchura striata domestica.</title>
        <authorList>
            <person name="Colquitt B.M."/>
            <person name="Brainard M.S."/>
        </authorList>
    </citation>
    <scope>NUCLEOTIDE SEQUENCE [LARGE SCALE GENOMIC DNA]</scope>
    <source>
        <strain evidence="1">White83orange57</strain>
    </source>
</reference>
<accession>A0A218UNK3</accession>
<gene>
    <name evidence="1" type="ORF">RLOC_00000750</name>
</gene>
<protein>
    <submittedName>
        <fullName evidence="1">Uncharacterized protein</fullName>
    </submittedName>
</protein>
<name>A0A218UNK3_9PASE</name>